<reference evidence="2" key="2">
    <citation type="journal article" date="2020" name="Nat. Commun.">
        <title>Large-scale genome sequencing of mycorrhizal fungi provides insights into the early evolution of symbiotic traits.</title>
        <authorList>
            <person name="Miyauchi S."/>
            <person name="Kiss E."/>
            <person name="Kuo A."/>
            <person name="Drula E."/>
            <person name="Kohler A."/>
            <person name="Sanchez-Garcia M."/>
            <person name="Morin E."/>
            <person name="Andreopoulos B."/>
            <person name="Barry K.W."/>
            <person name="Bonito G."/>
            <person name="Buee M."/>
            <person name="Carver A."/>
            <person name="Chen C."/>
            <person name="Cichocki N."/>
            <person name="Clum A."/>
            <person name="Culley D."/>
            <person name="Crous P.W."/>
            <person name="Fauchery L."/>
            <person name="Girlanda M."/>
            <person name="Hayes R.D."/>
            <person name="Keri Z."/>
            <person name="LaButti K."/>
            <person name="Lipzen A."/>
            <person name="Lombard V."/>
            <person name="Magnuson J."/>
            <person name="Maillard F."/>
            <person name="Murat C."/>
            <person name="Nolan M."/>
            <person name="Ohm R.A."/>
            <person name="Pangilinan J."/>
            <person name="Pereira M.F."/>
            <person name="Perotto S."/>
            <person name="Peter M."/>
            <person name="Pfister S."/>
            <person name="Riley R."/>
            <person name="Sitrit Y."/>
            <person name="Stielow J.B."/>
            <person name="Szollosi G."/>
            <person name="Zifcakova L."/>
            <person name="Stursova M."/>
            <person name="Spatafora J.W."/>
            <person name="Tedersoo L."/>
            <person name="Vaario L.M."/>
            <person name="Yamada A."/>
            <person name="Yan M."/>
            <person name="Wang P."/>
            <person name="Xu J."/>
            <person name="Bruns T."/>
            <person name="Baldrian P."/>
            <person name="Vilgalys R."/>
            <person name="Dunand C."/>
            <person name="Henrissat B."/>
            <person name="Grigoriev I.V."/>
            <person name="Hibbett D."/>
            <person name="Nagy L.G."/>
            <person name="Martin F.M."/>
        </authorList>
    </citation>
    <scope>NUCLEOTIDE SEQUENCE</scope>
    <source>
        <strain evidence="2">BED1</strain>
    </source>
</reference>
<reference evidence="2" key="1">
    <citation type="submission" date="2019-10" db="EMBL/GenBank/DDBJ databases">
        <authorList>
            <consortium name="DOE Joint Genome Institute"/>
            <person name="Kuo A."/>
            <person name="Miyauchi S."/>
            <person name="Kiss E."/>
            <person name="Drula E."/>
            <person name="Kohler A."/>
            <person name="Sanchez-Garcia M."/>
            <person name="Andreopoulos B."/>
            <person name="Barry K.W."/>
            <person name="Bonito G."/>
            <person name="Buee M."/>
            <person name="Carver A."/>
            <person name="Chen C."/>
            <person name="Cichocki N."/>
            <person name="Clum A."/>
            <person name="Culley D."/>
            <person name="Crous P.W."/>
            <person name="Fauchery L."/>
            <person name="Girlanda M."/>
            <person name="Hayes R."/>
            <person name="Keri Z."/>
            <person name="LaButti K."/>
            <person name="Lipzen A."/>
            <person name="Lombard V."/>
            <person name="Magnuson J."/>
            <person name="Maillard F."/>
            <person name="Morin E."/>
            <person name="Murat C."/>
            <person name="Nolan M."/>
            <person name="Ohm R."/>
            <person name="Pangilinan J."/>
            <person name="Pereira M."/>
            <person name="Perotto S."/>
            <person name="Peter M."/>
            <person name="Riley R."/>
            <person name="Sitrit Y."/>
            <person name="Stielow B."/>
            <person name="Szollosi G."/>
            <person name="Zifcakova L."/>
            <person name="Stursova M."/>
            <person name="Spatafora J.W."/>
            <person name="Tedersoo L."/>
            <person name="Vaario L.-M."/>
            <person name="Yamada A."/>
            <person name="Yan M."/>
            <person name="Wang P."/>
            <person name="Xu J."/>
            <person name="Bruns T."/>
            <person name="Baldrian P."/>
            <person name="Vilgalys R."/>
            <person name="Henrissat B."/>
            <person name="Grigoriev I.V."/>
            <person name="Hibbett D."/>
            <person name="Nagy L.G."/>
            <person name="Martin F.M."/>
        </authorList>
    </citation>
    <scope>NUCLEOTIDE SEQUENCE</scope>
    <source>
        <strain evidence="2">BED1</strain>
    </source>
</reference>
<dbReference type="AlphaFoldDB" id="A0AAD4GHG8"/>
<evidence type="ECO:0000313" key="3">
    <source>
        <dbReference type="Proteomes" id="UP001194468"/>
    </source>
</evidence>
<feature type="region of interest" description="Disordered" evidence="1">
    <location>
        <begin position="1"/>
        <end position="20"/>
    </location>
</feature>
<dbReference type="Proteomes" id="UP001194468">
    <property type="component" value="Unassembled WGS sequence"/>
</dbReference>
<dbReference type="EMBL" id="WHUW01000007">
    <property type="protein sequence ID" value="KAF8444001.1"/>
    <property type="molecule type" value="Genomic_DNA"/>
</dbReference>
<comment type="caution">
    <text evidence="2">The sequence shown here is derived from an EMBL/GenBank/DDBJ whole genome shotgun (WGS) entry which is preliminary data.</text>
</comment>
<organism evidence="2 3">
    <name type="scientific">Boletus edulis BED1</name>
    <dbReference type="NCBI Taxonomy" id="1328754"/>
    <lineage>
        <taxon>Eukaryota</taxon>
        <taxon>Fungi</taxon>
        <taxon>Dikarya</taxon>
        <taxon>Basidiomycota</taxon>
        <taxon>Agaricomycotina</taxon>
        <taxon>Agaricomycetes</taxon>
        <taxon>Agaricomycetidae</taxon>
        <taxon>Boletales</taxon>
        <taxon>Boletineae</taxon>
        <taxon>Boletaceae</taxon>
        <taxon>Boletoideae</taxon>
        <taxon>Boletus</taxon>
    </lineage>
</organism>
<name>A0AAD4GHG8_BOLED</name>
<sequence>MRHRKQLAQGHSPVLPLPPPNREGFGLKLILAYDQGVVCKLTAWRDTADAWRGLGPSPGLKRGKLVYFESTSSIPIDLMHICLIVGTPHGHLGNGQYRHIDRLSIQ</sequence>
<protein>
    <submittedName>
        <fullName evidence="2">Uncharacterized protein</fullName>
    </submittedName>
</protein>
<accession>A0AAD4GHG8</accession>
<gene>
    <name evidence="2" type="ORF">L210DRAFT_3105978</name>
</gene>
<proteinExistence type="predicted"/>
<keyword evidence="3" id="KW-1185">Reference proteome</keyword>
<evidence type="ECO:0000313" key="2">
    <source>
        <dbReference type="EMBL" id="KAF8444001.1"/>
    </source>
</evidence>
<evidence type="ECO:0000256" key="1">
    <source>
        <dbReference type="SAM" id="MobiDB-lite"/>
    </source>
</evidence>